<name>A0ABW1F8A1_9ACTN</name>
<dbReference type="Gene3D" id="2.60.60.30">
    <property type="entry name" value="sav2460 like domains"/>
    <property type="match status" value="1"/>
</dbReference>
<dbReference type="PROSITE" id="PS50089">
    <property type="entry name" value="ZF_RING_2"/>
    <property type="match status" value="1"/>
</dbReference>
<dbReference type="InterPro" id="IPR051324">
    <property type="entry name" value="Stress/Tellurium_Resist"/>
</dbReference>
<dbReference type="NCBIfam" id="NF041916">
    <property type="entry name" value="RING_SCO0854"/>
    <property type="match status" value="1"/>
</dbReference>
<dbReference type="RefSeq" id="WP_313761921.1">
    <property type="nucleotide sequence ID" value="NZ_BAAAVH010000004.1"/>
</dbReference>
<organism evidence="2 3">
    <name type="scientific">Kitasatospora aburaviensis</name>
    <dbReference type="NCBI Taxonomy" id="67265"/>
    <lineage>
        <taxon>Bacteria</taxon>
        <taxon>Bacillati</taxon>
        <taxon>Actinomycetota</taxon>
        <taxon>Actinomycetes</taxon>
        <taxon>Kitasatosporales</taxon>
        <taxon>Streptomycetaceae</taxon>
        <taxon>Kitasatospora</taxon>
    </lineage>
</organism>
<reference evidence="3" key="1">
    <citation type="journal article" date="2019" name="Int. J. Syst. Evol. Microbiol.">
        <title>The Global Catalogue of Microorganisms (GCM) 10K type strain sequencing project: providing services to taxonomists for standard genome sequencing and annotation.</title>
        <authorList>
            <consortium name="The Broad Institute Genomics Platform"/>
            <consortium name="The Broad Institute Genome Sequencing Center for Infectious Disease"/>
            <person name="Wu L."/>
            <person name="Ma J."/>
        </authorList>
    </citation>
    <scope>NUCLEOTIDE SEQUENCE [LARGE SCALE GENOMIC DNA]</scope>
    <source>
        <strain evidence="3">CGMCC 4.1469</strain>
    </source>
</reference>
<accession>A0ABW1F8A1</accession>
<dbReference type="EMBL" id="JBHSOD010000085">
    <property type="protein sequence ID" value="MFC5890523.1"/>
    <property type="molecule type" value="Genomic_DNA"/>
</dbReference>
<feature type="domain" description="RING-type" evidence="1">
    <location>
        <begin position="133"/>
        <end position="175"/>
    </location>
</feature>
<dbReference type="Proteomes" id="UP001596067">
    <property type="component" value="Unassembled WGS sequence"/>
</dbReference>
<dbReference type="InterPro" id="IPR003325">
    <property type="entry name" value="TerD"/>
</dbReference>
<dbReference type="PANTHER" id="PTHR32097:SF18">
    <property type="entry name" value="RING-TYPE DOMAIN-CONTAINING PROTEIN"/>
    <property type="match status" value="1"/>
</dbReference>
<dbReference type="CDD" id="cd06974">
    <property type="entry name" value="TerD_like"/>
    <property type="match status" value="1"/>
</dbReference>
<dbReference type="InterPro" id="IPR001841">
    <property type="entry name" value="Znf_RING"/>
</dbReference>
<evidence type="ECO:0000313" key="2">
    <source>
        <dbReference type="EMBL" id="MFC5890523.1"/>
    </source>
</evidence>
<gene>
    <name evidence="2" type="ORF">ACFP0N_36785</name>
</gene>
<protein>
    <submittedName>
        <fullName evidence="2">MXAN_6230/SCO0854 family RING domain-containing protein</fullName>
    </submittedName>
</protein>
<dbReference type="PANTHER" id="PTHR32097">
    <property type="entry name" value="CAMP-BINDING PROTEIN 1-RELATED"/>
    <property type="match status" value="1"/>
</dbReference>
<comment type="caution">
    <text evidence="2">The sequence shown here is derived from an EMBL/GenBank/DDBJ whole genome shotgun (WGS) entry which is preliminary data.</text>
</comment>
<dbReference type="SUPFAM" id="SSF57850">
    <property type="entry name" value="RING/U-box"/>
    <property type="match status" value="1"/>
</dbReference>
<evidence type="ECO:0000259" key="1">
    <source>
        <dbReference type="PROSITE" id="PS50089"/>
    </source>
</evidence>
<sequence length="903" mass="98014">MPRAITAPFDSDVDLDLGSFLLRRRGAVCVAPRDLLPEPDPWTTRGLVALDADLARRGFLLTSQLRSALARLSPTRLAEVGDGLLVRIDHLLGADREHVPLFRRFPDAVPDHAQLFWTRQIRAFLLNQPRQPCSHCGRRGAEAGIGALAPCAHLLCAGCFDGLTADGRAEWCPTCGTPLSAGTYLPEDNRIGQRAALEFGGEQALRPLRLITADQVTAAMGEFDRLLARRTPLSPQDRDDLAALLAHAPADLPQRLPVRIPLREVKATVLAALLRRGGADALPVLAERIDTATDVLRLLWAWSGAEPDLLPGTARRLRLRGLSRPVRRGLLEIMEGLHPTALVEDLRRHRSAWLRAGELLHPYEHRRRVPNVTAAFVVLRGTDLRTHEVGREFAEPHAGPLRVVSAGERTRLGFTGFPGRVEALLAAGDTEGALRVLAHRPGELVRRLHHVLRVHATAAPGTPLAPGALDTVTAALARVAPGPLLGAYGALRGTRTAGERRLYFPRGTVSLAHAREDHGAVVPAALARPVVLAIETELLRRSGADGERYEVALLDEGLAELVAPFAERAAARTLVCVPRGSRQPLPAGERLRLFLHWMQPEGLRVDLDLSVALYDECWQFTGLCDYTNLVHGDRAAVHSGDYVSAPPPNGATEFVDLDLARLVAGGSRYAVVIVFSYNDVAFEQLTDAFTGFMDLGVTPSGSPHFHPRSVRQRLDLVGDAKVCVPMIVDMAARRYTWTDLNTGADGGFHSVYRHQAEVGALSRDVLAHFAPENRATLWDVALARAAACTDDVLVRGLDGRVRRWRRGAEESVGRFAARLRALRDEEPEPAPALSELLSGRRAFISLVDGDVPAPEQVSGTLYRLYPGPVDAAPEDLERLTAGDLVAGLAPGPPHVPVMRAGAD</sequence>
<evidence type="ECO:0000313" key="3">
    <source>
        <dbReference type="Proteomes" id="UP001596067"/>
    </source>
</evidence>
<keyword evidence="3" id="KW-1185">Reference proteome</keyword>
<proteinExistence type="predicted"/>